<dbReference type="Gene3D" id="3.40.50.720">
    <property type="entry name" value="NAD(P)-binding Rossmann-like Domain"/>
    <property type="match status" value="2"/>
</dbReference>
<dbReference type="PANTHER" id="PTHR43491:SF1">
    <property type="entry name" value="UDP-N-ACETYL-D-MANNOSAMINE DEHYDROGENASE"/>
    <property type="match status" value="1"/>
</dbReference>
<dbReference type="Pfam" id="PF03721">
    <property type="entry name" value="UDPG_MGDP_dh_N"/>
    <property type="match status" value="1"/>
</dbReference>
<dbReference type="GO" id="GO:0051287">
    <property type="term" value="F:NAD binding"/>
    <property type="evidence" value="ECO:0007669"/>
    <property type="project" value="InterPro"/>
</dbReference>
<dbReference type="RefSeq" id="WP_150459419.1">
    <property type="nucleotide sequence ID" value="NZ_VYKK01000028.1"/>
</dbReference>
<keyword evidence="2" id="KW-0520">NAD</keyword>
<accession>A0A5J5FVR0</accession>
<dbReference type="SMART" id="SM00984">
    <property type="entry name" value="UDPG_MGDP_dh_C"/>
    <property type="match status" value="1"/>
</dbReference>
<sequence length="457" mass="48828">MTIDMLQDKIRGRSAVAAVIGLGYVGLPMAAAIARAGYRVRGVDIDAGKVATLRSGHSYCLDVSDGALASVLAADDGQSPGSEGGFWPGTDFAALAEADIAILCVPTPLDGRHRPDISFIRSALDGAIPHLRRGCLVVLESTTYPGTTDELIRTAIERARGWKAGEDYCLCYSPERVDPGSLHYSVTNTPKIVGGVTARCLEAGTAFYASFLDRVVPVSSPAVAETAKLFENTFRSVNIGLVNELAPVCERLGISVWEVLDAAATKPFGFLPFYPGPGIGGHCIPVDPLYLSWKSKSLGLPVAFIELADRINRGQPRRLVRRIQELLKERGLKLRGAHILLSGIAYKKDIDDVRESPALDLFRLLRRKGAAVSYADPYVASFRLGKKTVASLKGGPAVWADADLVVITTDHSGVDYQAMADHAPLILDTRNATRGCRGGRIVLLGGGRAGGEENHAQ</sequence>
<evidence type="ECO:0000256" key="3">
    <source>
        <dbReference type="PIRNR" id="PIRNR000124"/>
    </source>
</evidence>
<dbReference type="InterPro" id="IPR008927">
    <property type="entry name" value="6-PGluconate_DH-like_C_sf"/>
</dbReference>
<keyword evidence="7" id="KW-1185">Reference proteome</keyword>
<dbReference type="EMBL" id="VYKK01000028">
    <property type="protein sequence ID" value="KAA8997919.1"/>
    <property type="molecule type" value="Genomic_DNA"/>
</dbReference>
<comment type="caution">
    <text evidence="6">The sequence shown here is derived from an EMBL/GenBank/DDBJ whole genome shotgun (WGS) entry which is preliminary data.</text>
</comment>
<dbReference type="PANTHER" id="PTHR43491">
    <property type="entry name" value="UDP-N-ACETYL-D-MANNOSAMINE DEHYDROGENASE"/>
    <property type="match status" value="1"/>
</dbReference>
<dbReference type="PIRSF" id="PIRSF000124">
    <property type="entry name" value="UDPglc_GDPman_dh"/>
    <property type="match status" value="1"/>
</dbReference>
<dbReference type="Pfam" id="PF00984">
    <property type="entry name" value="UDPG_MGDP_dh"/>
    <property type="match status" value="1"/>
</dbReference>
<dbReference type="Proteomes" id="UP000367750">
    <property type="component" value="Unassembled WGS sequence"/>
</dbReference>
<dbReference type="InterPro" id="IPR001732">
    <property type="entry name" value="UDP-Glc/GDP-Man_DH_N"/>
</dbReference>
<dbReference type="InterPro" id="IPR014026">
    <property type="entry name" value="UDP-Glc/GDP-Man_DH_dimer"/>
</dbReference>
<evidence type="ECO:0000256" key="1">
    <source>
        <dbReference type="ARBA" id="ARBA00023002"/>
    </source>
</evidence>
<evidence type="ECO:0000313" key="6">
    <source>
        <dbReference type="EMBL" id="KAA8997919.1"/>
    </source>
</evidence>
<dbReference type="InterPro" id="IPR036220">
    <property type="entry name" value="UDP-Glc/GDP-Man_DH_C_sf"/>
</dbReference>
<dbReference type="InterPro" id="IPR014027">
    <property type="entry name" value="UDP-Glc/GDP-Man_DH_C"/>
</dbReference>
<reference evidence="6 7" key="1">
    <citation type="submission" date="2019-09" db="EMBL/GenBank/DDBJ databases">
        <title>Bacillus ochoae sp. nov., Paenibacillus whitsoniae sp. nov., Paenibacillus spiritus sp. nov. Isolated from the Mars Exploration Rover during spacecraft assembly.</title>
        <authorList>
            <person name="Seuylemezian A."/>
            <person name="Vaishampayan P."/>
        </authorList>
    </citation>
    <scope>NUCLEOTIDE SEQUENCE [LARGE SCALE GENOMIC DNA]</scope>
    <source>
        <strain evidence="6 7">MER_111</strain>
    </source>
</reference>
<gene>
    <name evidence="6" type="ORF">F4V43_16820</name>
</gene>
<keyword evidence="4" id="KW-0472">Membrane</keyword>
<evidence type="ECO:0000259" key="5">
    <source>
        <dbReference type="SMART" id="SM00984"/>
    </source>
</evidence>
<dbReference type="SUPFAM" id="SSF48179">
    <property type="entry name" value="6-phosphogluconate dehydrogenase C-terminal domain-like"/>
    <property type="match status" value="1"/>
</dbReference>
<dbReference type="GO" id="GO:0016616">
    <property type="term" value="F:oxidoreductase activity, acting on the CH-OH group of donors, NAD or NADP as acceptor"/>
    <property type="evidence" value="ECO:0007669"/>
    <property type="project" value="InterPro"/>
</dbReference>
<proteinExistence type="inferred from homology"/>
<dbReference type="SUPFAM" id="SSF52413">
    <property type="entry name" value="UDP-glucose/GDP-mannose dehydrogenase C-terminal domain"/>
    <property type="match status" value="1"/>
</dbReference>
<dbReference type="InterPro" id="IPR036291">
    <property type="entry name" value="NAD(P)-bd_dom_sf"/>
</dbReference>
<feature type="transmembrane region" description="Helical" evidence="4">
    <location>
        <begin position="12"/>
        <end position="34"/>
    </location>
</feature>
<evidence type="ECO:0000256" key="4">
    <source>
        <dbReference type="SAM" id="Phobius"/>
    </source>
</evidence>
<dbReference type="GO" id="GO:0016628">
    <property type="term" value="F:oxidoreductase activity, acting on the CH-CH group of donors, NAD or NADP as acceptor"/>
    <property type="evidence" value="ECO:0007669"/>
    <property type="project" value="InterPro"/>
</dbReference>
<dbReference type="InterPro" id="IPR017476">
    <property type="entry name" value="UDP-Glc/GDP-Man"/>
</dbReference>
<keyword evidence="4" id="KW-1133">Transmembrane helix</keyword>
<dbReference type="NCBIfam" id="TIGR03026">
    <property type="entry name" value="NDP-sugDHase"/>
    <property type="match status" value="1"/>
</dbReference>
<evidence type="ECO:0000313" key="7">
    <source>
        <dbReference type="Proteomes" id="UP000367750"/>
    </source>
</evidence>
<comment type="similarity">
    <text evidence="3">Belongs to the UDP-glucose/GDP-mannose dehydrogenase family.</text>
</comment>
<name>A0A5J5FVR0_9BACL</name>
<dbReference type="GO" id="GO:0000271">
    <property type="term" value="P:polysaccharide biosynthetic process"/>
    <property type="evidence" value="ECO:0007669"/>
    <property type="project" value="InterPro"/>
</dbReference>
<dbReference type="Pfam" id="PF03720">
    <property type="entry name" value="UDPG_MGDP_dh_C"/>
    <property type="match status" value="1"/>
</dbReference>
<keyword evidence="4" id="KW-0812">Transmembrane</keyword>
<dbReference type="OrthoDB" id="9803238at2"/>
<dbReference type="SUPFAM" id="SSF51735">
    <property type="entry name" value="NAD(P)-binding Rossmann-fold domains"/>
    <property type="match status" value="1"/>
</dbReference>
<dbReference type="PIRSF" id="PIRSF500136">
    <property type="entry name" value="UDP_ManNAc_DH"/>
    <property type="match status" value="1"/>
</dbReference>
<protein>
    <submittedName>
        <fullName evidence="6">Nucleotide sugar dehydrogenase</fullName>
    </submittedName>
</protein>
<organism evidence="6 7">
    <name type="scientific">Paenibacillus spiritus</name>
    <dbReference type="NCBI Taxonomy" id="2496557"/>
    <lineage>
        <taxon>Bacteria</taxon>
        <taxon>Bacillati</taxon>
        <taxon>Bacillota</taxon>
        <taxon>Bacilli</taxon>
        <taxon>Bacillales</taxon>
        <taxon>Paenibacillaceae</taxon>
        <taxon>Paenibacillus</taxon>
    </lineage>
</organism>
<evidence type="ECO:0000256" key="2">
    <source>
        <dbReference type="ARBA" id="ARBA00023027"/>
    </source>
</evidence>
<dbReference type="AlphaFoldDB" id="A0A5J5FVR0"/>
<keyword evidence="1" id="KW-0560">Oxidoreductase</keyword>
<dbReference type="InterPro" id="IPR028359">
    <property type="entry name" value="UDP_ManNAc/GlcNAc_DH"/>
</dbReference>
<feature type="domain" description="UDP-glucose/GDP-mannose dehydrogenase C-terminal" evidence="5">
    <location>
        <begin position="340"/>
        <end position="435"/>
    </location>
</feature>